<dbReference type="AlphaFoldDB" id="A0A4V3CNA2"/>
<dbReference type="PANTHER" id="PTHR43071">
    <property type="entry name" value="2-AMINO-4-HYDROXY-6-HYDROXYMETHYLDIHYDROPTERIDINE PYROPHOSPHOKINASE"/>
    <property type="match status" value="1"/>
</dbReference>
<dbReference type="EMBL" id="SNXI01000007">
    <property type="protein sequence ID" value="TDP33262.1"/>
    <property type="molecule type" value="Genomic_DNA"/>
</dbReference>
<evidence type="ECO:0000256" key="1">
    <source>
        <dbReference type="ARBA" id="ARBA00005051"/>
    </source>
</evidence>
<dbReference type="GO" id="GO:0046656">
    <property type="term" value="P:folic acid biosynthetic process"/>
    <property type="evidence" value="ECO:0007669"/>
    <property type="project" value="UniProtKB-KW"/>
</dbReference>
<accession>A0A4V3CNA2</accession>
<organism evidence="9 10">
    <name type="scientific">Idiomarina aquatica</name>
    <dbReference type="NCBI Taxonomy" id="1327752"/>
    <lineage>
        <taxon>Bacteria</taxon>
        <taxon>Pseudomonadati</taxon>
        <taxon>Pseudomonadota</taxon>
        <taxon>Gammaproteobacteria</taxon>
        <taxon>Alteromonadales</taxon>
        <taxon>Idiomarinaceae</taxon>
        <taxon>Idiomarina</taxon>
    </lineage>
</organism>
<keyword evidence="6" id="KW-0067">ATP-binding</keyword>
<dbReference type="SUPFAM" id="SSF55083">
    <property type="entry name" value="6-hydroxymethyl-7,8-dihydropterin pyrophosphokinase, HPPK"/>
    <property type="match status" value="1"/>
</dbReference>
<keyword evidence="10" id="KW-1185">Reference proteome</keyword>
<dbReference type="GO" id="GO:0003848">
    <property type="term" value="F:2-amino-4-hydroxy-6-hydroxymethyldihydropteridine diphosphokinase activity"/>
    <property type="evidence" value="ECO:0007669"/>
    <property type="project" value="UniProtKB-EC"/>
</dbReference>
<keyword evidence="4" id="KW-0547">Nucleotide-binding</keyword>
<dbReference type="RefSeq" id="WP_133539575.1">
    <property type="nucleotide sequence ID" value="NZ_SNXI01000007.1"/>
</dbReference>
<keyword evidence="5 9" id="KW-0418">Kinase</keyword>
<evidence type="ECO:0000313" key="9">
    <source>
        <dbReference type="EMBL" id="TDP33262.1"/>
    </source>
</evidence>
<dbReference type="NCBIfam" id="TIGR01498">
    <property type="entry name" value="folK"/>
    <property type="match status" value="1"/>
</dbReference>
<dbReference type="CDD" id="cd00483">
    <property type="entry name" value="HPPK"/>
    <property type="match status" value="1"/>
</dbReference>
<evidence type="ECO:0000256" key="4">
    <source>
        <dbReference type="ARBA" id="ARBA00022741"/>
    </source>
</evidence>
<evidence type="ECO:0000256" key="3">
    <source>
        <dbReference type="ARBA" id="ARBA00022679"/>
    </source>
</evidence>
<dbReference type="Proteomes" id="UP000295531">
    <property type="component" value="Unassembled WGS sequence"/>
</dbReference>
<evidence type="ECO:0000256" key="6">
    <source>
        <dbReference type="ARBA" id="ARBA00022840"/>
    </source>
</evidence>
<keyword evidence="7" id="KW-0289">Folate biosynthesis</keyword>
<dbReference type="GO" id="GO:0046654">
    <property type="term" value="P:tetrahydrofolate biosynthetic process"/>
    <property type="evidence" value="ECO:0007669"/>
    <property type="project" value="UniProtKB-UniPathway"/>
</dbReference>
<protein>
    <recommendedName>
        <fullName evidence="2">2-amino-4-hydroxy-6-hydroxymethyldihydropteridine diphosphokinase</fullName>
        <ecNumber evidence="2">2.7.6.3</ecNumber>
    </recommendedName>
</protein>
<evidence type="ECO:0000259" key="8">
    <source>
        <dbReference type="Pfam" id="PF01288"/>
    </source>
</evidence>
<keyword evidence="3" id="KW-0808">Transferase</keyword>
<evidence type="ECO:0000256" key="5">
    <source>
        <dbReference type="ARBA" id="ARBA00022777"/>
    </source>
</evidence>
<gene>
    <name evidence="9" type="ORF">DEU29_10782</name>
</gene>
<proteinExistence type="predicted"/>
<dbReference type="Pfam" id="PF01288">
    <property type="entry name" value="HPPK"/>
    <property type="match status" value="1"/>
</dbReference>
<dbReference type="UniPathway" id="UPA00077">
    <property type="reaction ID" value="UER00155"/>
</dbReference>
<dbReference type="GO" id="GO:0016301">
    <property type="term" value="F:kinase activity"/>
    <property type="evidence" value="ECO:0007669"/>
    <property type="project" value="UniProtKB-KW"/>
</dbReference>
<name>A0A4V3CNA2_9GAMM</name>
<reference evidence="9 10" key="1">
    <citation type="submission" date="2019-03" db="EMBL/GenBank/DDBJ databases">
        <title>Freshwater and sediment microbial communities from various areas in North America, analyzing microbe dynamics in response to fracking.</title>
        <authorList>
            <person name="Lamendella R."/>
        </authorList>
    </citation>
    <scope>NUCLEOTIDE SEQUENCE [LARGE SCALE GENOMIC DNA]</scope>
    <source>
        <strain evidence="9 10">18_TX</strain>
    </source>
</reference>
<dbReference type="Gene3D" id="3.30.70.560">
    <property type="entry name" value="7,8-Dihydro-6-hydroxymethylpterin-pyrophosphokinase HPPK"/>
    <property type="match status" value="1"/>
</dbReference>
<sequence length="170" mass="19889">MVSVFLGLGSNIEREKHILAGIIDIAEHFQWLQRSQVYESRAVGFDGSNFYNLVVEVQTHLSVQQVQQRCKQIEQDHGRSEHSPKYSPRTLDIDLLLYGELCHERSPQLPRAEILHNAFVLRPLAEIAPDRVHPICGESYQQLWQAYQQQHQANHEQWLQPLSEERWLPF</sequence>
<dbReference type="InterPro" id="IPR035907">
    <property type="entry name" value="Hppk_sf"/>
</dbReference>
<evidence type="ECO:0000256" key="2">
    <source>
        <dbReference type="ARBA" id="ARBA00013253"/>
    </source>
</evidence>
<dbReference type="InterPro" id="IPR000550">
    <property type="entry name" value="Hppk"/>
</dbReference>
<evidence type="ECO:0000256" key="7">
    <source>
        <dbReference type="ARBA" id="ARBA00022909"/>
    </source>
</evidence>
<dbReference type="GO" id="GO:0005524">
    <property type="term" value="F:ATP binding"/>
    <property type="evidence" value="ECO:0007669"/>
    <property type="project" value="UniProtKB-KW"/>
</dbReference>
<evidence type="ECO:0000313" key="10">
    <source>
        <dbReference type="Proteomes" id="UP000295531"/>
    </source>
</evidence>
<comment type="caution">
    <text evidence="9">The sequence shown here is derived from an EMBL/GenBank/DDBJ whole genome shotgun (WGS) entry which is preliminary data.</text>
</comment>
<dbReference type="PANTHER" id="PTHR43071:SF2">
    <property type="entry name" value="2-AMINO-4-HYDROXY-6-HYDROXYMETHYLDIHYDROPTERIDINE PYROPHOSPHOKINASE"/>
    <property type="match status" value="1"/>
</dbReference>
<dbReference type="EC" id="2.7.6.3" evidence="2"/>
<feature type="domain" description="7,8-dihydro-6-hydroxymethylpterin-pyrophosphokinase" evidence="8">
    <location>
        <begin position="5"/>
        <end position="129"/>
    </location>
</feature>
<dbReference type="OrthoDB" id="9790168at2"/>
<comment type="pathway">
    <text evidence="1">Cofactor biosynthesis; tetrahydrofolate biosynthesis; 2-amino-4-hydroxy-6-hydroxymethyl-7,8-dihydropteridine diphosphate from 7,8-dihydroneopterin triphosphate: step 4/4.</text>
</comment>